<accession>A0ABV3Q1W9</accession>
<dbReference type="Proteomes" id="UP001556040">
    <property type="component" value="Unassembled WGS sequence"/>
</dbReference>
<gene>
    <name evidence="3" type="ORF">AB1471_03240</name>
</gene>
<keyword evidence="4" id="KW-1185">Reference proteome</keyword>
<evidence type="ECO:0000313" key="3">
    <source>
        <dbReference type="EMBL" id="MEW9500813.1"/>
    </source>
</evidence>
<dbReference type="InterPro" id="IPR007527">
    <property type="entry name" value="Znf_SWIM"/>
</dbReference>
<evidence type="ECO:0000313" key="4">
    <source>
        <dbReference type="Proteomes" id="UP001556040"/>
    </source>
</evidence>
<evidence type="ECO:0000259" key="2">
    <source>
        <dbReference type="PROSITE" id="PS50966"/>
    </source>
</evidence>
<evidence type="ECO:0000256" key="1">
    <source>
        <dbReference type="PROSITE-ProRule" id="PRU00325"/>
    </source>
</evidence>
<reference evidence="3 4" key="1">
    <citation type="journal article" date="1979" name="Int. J. Syst. Evol. Microbiol.">
        <title>Bacillus globisporus subsp. marinus subsp. nov.</title>
        <authorList>
            <person name="Liu H."/>
        </authorList>
    </citation>
    <scope>NUCLEOTIDE SEQUENCE [LARGE SCALE GENOMIC DNA]</scope>
    <source>
        <strain evidence="3 4">DSM 1297</strain>
    </source>
</reference>
<dbReference type="EMBL" id="JBFMIA010000002">
    <property type="protein sequence ID" value="MEW9500813.1"/>
    <property type="molecule type" value="Genomic_DNA"/>
</dbReference>
<feature type="domain" description="SWIM-type" evidence="2">
    <location>
        <begin position="66"/>
        <end position="101"/>
    </location>
</feature>
<dbReference type="PROSITE" id="PS50966">
    <property type="entry name" value="ZF_SWIM"/>
    <property type="match status" value="1"/>
</dbReference>
<dbReference type="Pfam" id="PF04434">
    <property type="entry name" value="SWIM"/>
    <property type="match status" value="1"/>
</dbReference>
<sequence length="521" mass="61589">MSFHSQSFTNGIEQLESKLFRQFLPSNQQDERLIQKGLFLYRQGTVYDVAYESSLQMLRAKVRDVYQVNVRISLDPAKASSCSCPEEQWCRHRMAVFFKFYQQTASVSQWITRWRNQKSTLLKAQKSPEAWKQIVQQAVSKLNYSQLIDQPFLLDHYVQNALMTIQKQAPMEKEWKPLYDLHTMFWLFITLSKGFSSAQPNALKHEDVMDTLTRMLEEMEDAMSDLAVYARPFAFDPFLKDLRIGSRELLEDVSSQVSFSVYSLLWFQLFTTKAWRENELEQLTERNNDTEELYFARTALALLLMKNDVWKEQFHLSSPSIVPHAVRWMEWLLWDDRALAAVTILKALPKKVPAYLDSFTLDSEKRSFSLWLIRKLEPSKIRMQSPESTIAVYESLLPYSSRHLGSLLLDSGRYKEWVELVHWIGFSPEELQITGFKQLLEERPDLSVPILHQWIEELIAQRQRDSYRKAVGYLKKLKKIYTQSKQTSKWDRYFHSILQQHKRLRAFQEECKRGKLINVDE</sequence>
<keyword evidence="1" id="KW-0863">Zinc-finger</keyword>
<name>A0ABV3Q1W9_9BACL</name>
<organism evidence="3 4">
    <name type="scientific">Jeotgalibacillus marinus</name>
    <dbReference type="NCBI Taxonomy" id="86667"/>
    <lineage>
        <taxon>Bacteria</taxon>
        <taxon>Bacillati</taxon>
        <taxon>Bacillota</taxon>
        <taxon>Bacilli</taxon>
        <taxon>Bacillales</taxon>
        <taxon>Caryophanaceae</taxon>
        <taxon>Jeotgalibacillus</taxon>
    </lineage>
</organism>
<protein>
    <submittedName>
        <fullName evidence="3">SWIM zinc finger family protein</fullName>
    </submittedName>
</protein>
<keyword evidence="1" id="KW-0862">Zinc</keyword>
<dbReference type="RefSeq" id="WP_367778164.1">
    <property type="nucleotide sequence ID" value="NZ_JBFMIA010000002.1"/>
</dbReference>
<keyword evidence="1" id="KW-0479">Metal-binding</keyword>
<proteinExistence type="predicted"/>
<comment type="caution">
    <text evidence="3">The sequence shown here is derived from an EMBL/GenBank/DDBJ whole genome shotgun (WGS) entry which is preliminary data.</text>
</comment>